<reference evidence="2" key="1">
    <citation type="submission" date="2023-10" db="EMBL/GenBank/DDBJ databases">
        <authorList>
            <person name="Chen Y."/>
            <person name="Shah S."/>
            <person name="Dougan E. K."/>
            <person name="Thang M."/>
            <person name="Chan C."/>
        </authorList>
    </citation>
    <scope>NUCLEOTIDE SEQUENCE [LARGE SCALE GENOMIC DNA]</scope>
</reference>
<evidence type="ECO:0000313" key="3">
    <source>
        <dbReference type="Proteomes" id="UP001189429"/>
    </source>
</evidence>
<evidence type="ECO:0000313" key="2">
    <source>
        <dbReference type="EMBL" id="CAK0853785.1"/>
    </source>
</evidence>
<dbReference type="Proteomes" id="UP001189429">
    <property type="component" value="Unassembled WGS sequence"/>
</dbReference>
<keyword evidence="3" id="KW-1185">Reference proteome</keyword>
<protein>
    <submittedName>
        <fullName evidence="2">Uncharacterized protein</fullName>
    </submittedName>
</protein>
<comment type="caution">
    <text evidence="2">The sequence shown here is derived from an EMBL/GenBank/DDBJ whole genome shotgun (WGS) entry which is preliminary data.</text>
</comment>
<feature type="non-terminal residue" evidence="2">
    <location>
        <position position="1"/>
    </location>
</feature>
<evidence type="ECO:0000256" key="1">
    <source>
        <dbReference type="SAM" id="MobiDB-lite"/>
    </source>
</evidence>
<dbReference type="EMBL" id="CAUYUJ010015426">
    <property type="protein sequence ID" value="CAK0853785.1"/>
    <property type="molecule type" value="Genomic_DNA"/>
</dbReference>
<dbReference type="InterPro" id="IPR011990">
    <property type="entry name" value="TPR-like_helical_dom_sf"/>
</dbReference>
<organism evidence="2 3">
    <name type="scientific">Prorocentrum cordatum</name>
    <dbReference type="NCBI Taxonomy" id="2364126"/>
    <lineage>
        <taxon>Eukaryota</taxon>
        <taxon>Sar</taxon>
        <taxon>Alveolata</taxon>
        <taxon>Dinophyceae</taxon>
        <taxon>Prorocentrales</taxon>
        <taxon>Prorocentraceae</taxon>
        <taxon>Prorocentrum</taxon>
    </lineage>
</organism>
<gene>
    <name evidence="2" type="ORF">PCOR1329_LOCUS45144</name>
</gene>
<proteinExistence type="predicted"/>
<sequence>RDAGGEAGARRHHYSAGISACEKGVQWQRALSLLRDMREAKLMPNLIIQSAGVLACDRGGQGQQATWLLRETWDAKLESNVASFSDAIIIAMRGKVQRGFKNDPGINACENSNREHGNRTQRRQLQC</sequence>
<accession>A0ABN9U4H9</accession>
<feature type="region of interest" description="Disordered" evidence="1">
    <location>
        <begin position="107"/>
        <end position="127"/>
    </location>
</feature>
<dbReference type="Gene3D" id="1.25.40.10">
    <property type="entry name" value="Tetratricopeptide repeat domain"/>
    <property type="match status" value="1"/>
</dbReference>
<name>A0ABN9U4H9_9DINO</name>